<keyword evidence="1" id="KW-0175">Coiled coil</keyword>
<proteinExistence type="predicted"/>
<dbReference type="KEGG" id="cap:CLDAP_09940"/>
<dbReference type="HOGENOM" id="CLU_859649_0_0_0"/>
<evidence type="ECO:0000256" key="1">
    <source>
        <dbReference type="SAM" id="Coils"/>
    </source>
</evidence>
<protein>
    <submittedName>
        <fullName evidence="2">Uncharacterized protein</fullName>
    </submittedName>
</protein>
<dbReference type="EMBL" id="AP012337">
    <property type="protein sequence ID" value="BAL99033.1"/>
    <property type="molecule type" value="Genomic_DNA"/>
</dbReference>
<reference evidence="2 3" key="1">
    <citation type="submission" date="2012-02" db="EMBL/GenBank/DDBJ databases">
        <title>Complete genome sequence of Caldilinea aerophila DSM 14535 (= NBRC 102666).</title>
        <authorList>
            <person name="Oguchi A."/>
            <person name="Hosoyama A."/>
            <person name="Sekine M."/>
            <person name="Fukai R."/>
            <person name="Kato Y."/>
            <person name="Nakamura S."/>
            <person name="Hanada S."/>
            <person name="Yamazaki S."/>
            <person name="Fujita N."/>
        </authorList>
    </citation>
    <scope>NUCLEOTIDE SEQUENCE [LARGE SCALE GENOMIC DNA]</scope>
    <source>
        <strain evidence="3">DSM 14535 / JCM 11387 / NBRC 104270 / STL-6-O1</strain>
    </source>
</reference>
<keyword evidence="3" id="KW-1185">Reference proteome</keyword>
<dbReference type="AlphaFoldDB" id="I0I196"/>
<dbReference type="Proteomes" id="UP000007880">
    <property type="component" value="Chromosome"/>
</dbReference>
<evidence type="ECO:0000313" key="2">
    <source>
        <dbReference type="EMBL" id="BAL99033.1"/>
    </source>
</evidence>
<organism evidence="2 3">
    <name type="scientific">Caldilinea aerophila (strain DSM 14535 / JCM 11387 / NBRC 104270 / STL-6-O1)</name>
    <dbReference type="NCBI Taxonomy" id="926550"/>
    <lineage>
        <taxon>Bacteria</taxon>
        <taxon>Bacillati</taxon>
        <taxon>Chloroflexota</taxon>
        <taxon>Caldilineae</taxon>
        <taxon>Caldilineales</taxon>
        <taxon>Caldilineaceae</taxon>
        <taxon>Caldilinea</taxon>
    </lineage>
</organism>
<feature type="coiled-coil region" evidence="1">
    <location>
        <begin position="7"/>
        <end position="34"/>
    </location>
</feature>
<accession>I0I196</accession>
<gene>
    <name evidence="2" type="ordered locus">CLDAP_09940</name>
</gene>
<name>I0I196_CALAS</name>
<sequence>MQGPGPNSTVETRLNALEENISSIHERISSIERVMDEEFRKKDVGTHLTRHLNGLTDADTVRSHNYFWYDPNPEDWPSDTWDDYYSVSTGYFKASSLPDDPSWKWGNPWRLPYDWSFSDGQTFSIGGQAFLVSGPHSGYTAFGKAVQYWKLVNRDKFLYWDGGGNWKQYVHAGDITLWYDAGNTRLELHSNVLRRSYYKGNLTSHTVQYIRNLTSSNSFPSAHGLVQDATYPQTPDSPLDHQGKSSHQYDRFLRDTIFQADIVNESNDSQQKLKRKPANSNVPEHCTKLTALAYRVQELLVRGPRLSGPKVIRHIQPAAHACR</sequence>
<evidence type="ECO:0000313" key="3">
    <source>
        <dbReference type="Proteomes" id="UP000007880"/>
    </source>
</evidence>
<dbReference type="STRING" id="926550.CLDAP_09940"/>